<gene>
    <name evidence="3" type="ORF">V5O48_000985</name>
</gene>
<keyword evidence="2" id="KW-0812">Transmembrane</keyword>
<dbReference type="Proteomes" id="UP001465976">
    <property type="component" value="Unassembled WGS sequence"/>
</dbReference>
<sequence>MAGDFPLDVAGVISVWFQTLLYGIYTCLFFTSAYVTLRKRMLHTVPAKVFFVATIVMYTNCTAHVAINLYRLLQGYVYQRETVGPANYFNDLGRWDNIAHNALNALMTWMGDSLIIYRCYLVWGNNIYVIILPTILLIISIVANSIALNLFTKVPLGTIFGPSLVHWMNTIYATAFSQNALTTGLIAYRILSQEMQSRRVGIRSSGSSSSLVPAARIMVDSAAIYMALLLCLIVLYAINHNGQFVMQEASVPAIGIVFCSISLRLSMRSYAIWKTTAKTGTRSKLEWREPTEFRLSEDLSFRINDQPSSDGSTTRDAQQEKEVLEQPVRSLEKN</sequence>
<accession>A0ABR3FZV1</accession>
<evidence type="ECO:0000256" key="2">
    <source>
        <dbReference type="SAM" id="Phobius"/>
    </source>
</evidence>
<feature type="compositionally biased region" description="Basic and acidic residues" evidence="1">
    <location>
        <begin position="317"/>
        <end position="334"/>
    </location>
</feature>
<keyword evidence="2" id="KW-1133">Transmembrane helix</keyword>
<evidence type="ECO:0000256" key="1">
    <source>
        <dbReference type="SAM" id="MobiDB-lite"/>
    </source>
</evidence>
<evidence type="ECO:0000313" key="4">
    <source>
        <dbReference type="Proteomes" id="UP001465976"/>
    </source>
</evidence>
<feature type="transmembrane region" description="Helical" evidence="2">
    <location>
        <begin position="15"/>
        <end position="37"/>
    </location>
</feature>
<proteinExistence type="predicted"/>
<dbReference type="EMBL" id="JBAHYK010000017">
    <property type="protein sequence ID" value="KAL0581091.1"/>
    <property type="molecule type" value="Genomic_DNA"/>
</dbReference>
<feature type="transmembrane region" description="Helical" evidence="2">
    <location>
        <begin position="127"/>
        <end position="151"/>
    </location>
</feature>
<comment type="caution">
    <text evidence="3">The sequence shown here is derived from an EMBL/GenBank/DDBJ whole genome shotgun (WGS) entry which is preliminary data.</text>
</comment>
<feature type="transmembrane region" description="Helical" evidence="2">
    <location>
        <begin position="171"/>
        <end position="191"/>
    </location>
</feature>
<feature type="transmembrane region" description="Helical" evidence="2">
    <location>
        <begin position="49"/>
        <end position="70"/>
    </location>
</feature>
<keyword evidence="2" id="KW-0472">Membrane</keyword>
<feature type="transmembrane region" description="Helical" evidence="2">
    <location>
        <begin position="211"/>
        <end position="238"/>
    </location>
</feature>
<keyword evidence="4" id="KW-1185">Reference proteome</keyword>
<feature type="transmembrane region" description="Helical" evidence="2">
    <location>
        <begin position="244"/>
        <end position="265"/>
    </location>
</feature>
<organism evidence="3 4">
    <name type="scientific">Marasmius crinis-equi</name>
    <dbReference type="NCBI Taxonomy" id="585013"/>
    <lineage>
        <taxon>Eukaryota</taxon>
        <taxon>Fungi</taxon>
        <taxon>Dikarya</taxon>
        <taxon>Basidiomycota</taxon>
        <taxon>Agaricomycotina</taxon>
        <taxon>Agaricomycetes</taxon>
        <taxon>Agaricomycetidae</taxon>
        <taxon>Agaricales</taxon>
        <taxon>Marasmiineae</taxon>
        <taxon>Marasmiaceae</taxon>
        <taxon>Marasmius</taxon>
    </lineage>
</organism>
<reference evidence="3 4" key="1">
    <citation type="submission" date="2024-02" db="EMBL/GenBank/DDBJ databases">
        <title>A draft genome for the cacao thread blight pathogen Marasmius crinis-equi.</title>
        <authorList>
            <person name="Cohen S.P."/>
            <person name="Baruah I.K."/>
            <person name="Amoako-Attah I."/>
            <person name="Bukari Y."/>
            <person name="Meinhardt L.W."/>
            <person name="Bailey B.A."/>
        </authorList>
    </citation>
    <scope>NUCLEOTIDE SEQUENCE [LARGE SCALE GENOMIC DNA]</scope>
    <source>
        <strain evidence="3 4">GH-76</strain>
    </source>
</reference>
<feature type="compositionally biased region" description="Polar residues" evidence="1">
    <location>
        <begin position="303"/>
        <end position="316"/>
    </location>
</feature>
<feature type="transmembrane region" description="Helical" evidence="2">
    <location>
        <begin position="98"/>
        <end position="120"/>
    </location>
</feature>
<name>A0ABR3FZV1_9AGAR</name>
<feature type="region of interest" description="Disordered" evidence="1">
    <location>
        <begin position="300"/>
        <end position="334"/>
    </location>
</feature>
<evidence type="ECO:0000313" key="3">
    <source>
        <dbReference type="EMBL" id="KAL0581091.1"/>
    </source>
</evidence>
<protein>
    <submittedName>
        <fullName evidence="3">Uncharacterized protein</fullName>
    </submittedName>
</protein>